<accession>A0ABV7A1M4</accession>
<dbReference type="SUPFAM" id="SSF102405">
    <property type="entry name" value="MCP/YpsA-like"/>
    <property type="match status" value="1"/>
</dbReference>
<organism evidence="1 2">
    <name type="scientific">Virgibacillus sediminis</name>
    <dbReference type="NCBI Taxonomy" id="202260"/>
    <lineage>
        <taxon>Bacteria</taxon>
        <taxon>Bacillati</taxon>
        <taxon>Bacillota</taxon>
        <taxon>Bacilli</taxon>
        <taxon>Bacillales</taxon>
        <taxon>Bacillaceae</taxon>
        <taxon>Virgibacillus</taxon>
    </lineage>
</organism>
<dbReference type="Pfam" id="PF06908">
    <property type="entry name" value="YpsA"/>
    <property type="match status" value="1"/>
</dbReference>
<dbReference type="Proteomes" id="UP001595387">
    <property type="component" value="Unassembled WGS sequence"/>
</dbReference>
<sequence length="183" mass="21427">MRILAVTGYKPMELNIFKEDDPRISFIKAAFEKRLTGLMGEGLEWVLISGQMGVEMWTAEVVLDLKEEYDIRLGIFPPFENQESRWPEPLQEKYQELMMVADFYQPIYKGEYKGAYQFKAKNMWLADKSDACLLLMDEEFPGSTRFFHAAAKEKENYPIYTITPADLDDIVEEMRMSDPDYWG</sequence>
<dbReference type="NCBIfam" id="NF010181">
    <property type="entry name" value="PRK13660.1"/>
    <property type="match status" value="1"/>
</dbReference>
<evidence type="ECO:0000313" key="2">
    <source>
        <dbReference type="Proteomes" id="UP001595387"/>
    </source>
</evidence>
<proteinExistence type="predicted"/>
<dbReference type="PIRSF" id="PIRSF021290">
    <property type="entry name" value="DUF1273"/>
    <property type="match status" value="1"/>
</dbReference>
<dbReference type="PANTHER" id="PTHR38440">
    <property type="entry name" value="UPF0398 PROTEIN YPSA"/>
    <property type="match status" value="1"/>
</dbReference>
<name>A0ABV7A1M4_9BACI</name>
<gene>
    <name evidence="1" type="ORF">ACFODW_01115</name>
</gene>
<dbReference type="InterPro" id="IPR010697">
    <property type="entry name" value="YspA"/>
</dbReference>
<protein>
    <submittedName>
        <fullName evidence="1">SLOG family protein</fullName>
    </submittedName>
</protein>
<keyword evidence="2" id="KW-1185">Reference proteome</keyword>
<reference evidence="2" key="1">
    <citation type="journal article" date="2019" name="Int. J. Syst. Evol. Microbiol.">
        <title>The Global Catalogue of Microorganisms (GCM) 10K type strain sequencing project: providing services to taxonomists for standard genome sequencing and annotation.</title>
        <authorList>
            <consortium name="The Broad Institute Genomics Platform"/>
            <consortium name="The Broad Institute Genome Sequencing Center for Infectious Disease"/>
            <person name="Wu L."/>
            <person name="Ma J."/>
        </authorList>
    </citation>
    <scope>NUCLEOTIDE SEQUENCE [LARGE SCALE GENOMIC DNA]</scope>
    <source>
        <strain evidence="2">KCTC 13193</strain>
    </source>
</reference>
<comment type="caution">
    <text evidence="1">The sequence shown here is derived from an EMBL/GenBank/DDBJ whole genome shotgun (WGS) entry which is preliminary data.</text>
</comment>
<evidence type="ECO:0000313" key="1">
    <source>
        <dbReference type="EMBL" id="MFC2946966.1"/>
    </source>
</evidence>
<dbReference type="RefSeq" id="WP_390301650.1">
    <property type="nucleotide sequence ID" value="NZ_JBHRRZ010000002.1"/>
</dbReference>
<dbReference type="PANTHER" id="PTHR38440:SF1">
    <property type="entry name" value="UPF0398 PROTEIN SPR0331"/>
    <property type="match status" value="1"/>
</dbReference>
<dbReference type="Gene3D" id="3.40.50.450">
    <property type="match status" value="1"/>
</dbReference>
<dbReference type="EMBL" id="JBHRRZ010000002">
    <property type="protein sequence ID" value="MFC2946966.1"/>
    <property type="molecule type" value="Genomic_DNA"/>
</dbReference>